<sequence length="101" mass="11224">MARKPLGMHVEDVKASLRKKWGSLSALSRHLGRNSNAITQALAQPGYSVPLEREIAKQIGREPHEVWPDRFHADGTPVSFRADRTPTAMPCSTHRQNEVAA</sequence>
<dbReference type="Pfam" id="PF13693">
    <property type="entry name" value="HTH_35"/>
    <property type="match status" value="1"/>
</dbReference>
<accession>A0A841QEP3</accession>
<dbReference type="GO" id="GO:0003677">
    <property type="term" value="F:DNA binding"/>
    <property type="evidence" value="ECO:0007669"/>
    <property type="project" value="UniProtKB-KW"/>
</dbReference>
<dbReference type="RefSeq" id="WP_166114836.1">
    <property type="nucleotide sequence ID" value="NZ_BAABDB010000036.1"/>
</dbReference>
<evidence type="ECO:0000259" key="6">
    <source>
        <dbReference type="Pfam" id="PF13693"/>
    </source>
</evidence>
<dbReference type="Gene3D" id="1.10.260.40">
    <property type="entry name" value="lambda repressor-like DNA-binding domains"/>
    <property type="match status" value="1"/>
</dbReference>
<evidence type="ECO:0000256" key="2">
    <source>
        <dbReference type="ARBA" id="ARBA00023015"/>
    </source>
</evidence>
<dbReference type="EMBL" id="JACHIE010000008">
    <property type="protein sequence ID" value="MBB6457429.1"/>
    <property type="molecule type" value="Genomic_DNA"/>
</dbReference>
<feature type="region of interest" description="Disordered" evidence="5">
    <location>
        <begin position="67"/>
        <end position="101"/>
    </location>
</feature>
<proteinExistence type="inferred from homology"/>
<dbReference type="AlphaFoldDB" id="A0A841QEP3"/>
<dbReference type="InterPro" id="IPR038722">
    <property type="entry name" value="Ner_HTH_dom"/>
</dbReference>
<comment type="similarity">
    <text evidence="1">Belongs to the ner transcriptional regulatory family.</text>
</comment>
<gene>
    <name evidence="7" type="ORF">HNR55_002025</name>
</gene>
<evidence type="ECO:0000256" key="1">
    <source>
        <dbReference type="ARBA" id="ARBA00006157"/>
    </source>
</evidence>
<feature type="domain" description="Ner winged helix-turn-helix DNA-binding" evidence="6">
    <location>
        <begin position="8"/>
        <end position="79"/>
    </location>
</feature>
<dbReference type="SUPFAM" id="SSF47413">
    <property type="entry name" value="lambda repressor-like DNA-binding domains"/>
    <property type="match status" value="1"/>
</dbReference>
<keyword evidence="2" id="KW-0805">Transcription regulation</keyword>
<keyword evidence="8" id="KW-1185">Reference proteome</keyword>
<reference evidence="7 8" key="1">
    <citation type="submission" date="2020-08" db="EMBL/GenBank/DDBJ databases">
        <title>Genomic Encyclopedia of Type Strains, Phase IV (KMG-IV): sequencing the most valuable type-strain genomes for metagenomic binning, comparative biology and taxonomic classification.</title>
        <authorList>
            <person name="Goeker M."/>
        </authorList>
    </citation>
    <scope>NUCLEOTIDE SEQUENCE [LARGE SCALE GENOMIC DNA]</scope>
    <source>
        <strain evidence="7 8">DSM 4491</strain>
    </source>
</reference>
<dbReference type="InterPro" id="IPR010982">
    <property type="entry name" value="Lambda_DNA-bd_dom_sf"/>
</dbReference>
<keyword evidence="4" id="KW-0804">Transcription</keyword>
<evidence type="ECO:0000256" key="4">
    <source>
        <dbReference type="ARBA" id="ARBA00023163"/>
    </source>
</evidence>
<evidence type="ECO:0000313" key="7">
    <source>
        <dbReference type="EMBL" id="MBB6457429.1"/>
    </source>
</evidence>
<evidence type="ECO:0000256" key="3">
    <source>
        <dbReference type="ARBA" id="ARBA00023125"/>
    </source>
</evidence>
<name>A0A841QEP3_9PROT</name>
<dbReference type="Proteomes" id="UP000578000">
    <property type="component" value="Unassembled WGS sequence"/>
</dbReference>
<evidence type="ECO:0000256" key="5">
    <source>
        <dbReference type="SAM" id="MobiDB-lite"/>
    </source>
</evidence>
<protein>
    <submittedName>
        <fullName evidence="7">Ner family transcriptional regulator</fullName>
    </submittedName>
</protein>
<evidence type="ECO:0000313" key="8">
    <source>
        <dbReference type="Proteomes" id="UP000578000"/>
    </source>
</evidence>
<organism evidence="7 8">
    <name type="scientific">Acetobacter lovaniensis</name>
    <dbReference type="NCBI Taxonomy" id="104100"/>
    <lineage>
        <taxon>Bacteria</taxon>
        <taxon>Pseudomonadati</taxon>
        <taxon>Pseudomonadota</taxon>
        <taxon>Alphaproteobacteria</taxon>
        <taxon>Acetobacterales</taxon>
        <taxon>Acetobacteraceae</taxon>
        <taxon>Acetobacter</taxon>
    </lineage>
</organism>
<keyword evidence="3" id="KW-0238">DNA-binding</keyword>
<comment type="caution">
    <text evidence="7">The sequence shown here is derived from an EMBL/GenBank/DDBJ whole genome shotgun (WGS) entry which is preliminary data.</text>
</comment>